<sequence>MSTSTKGNTCFRRRAQEVADAILKAFQENTLPKALAPVFVHRTDNVPCRSWSWANQFMVAIHGHCDARGYRQWEQTGRHVKKGEKAFPILVPMCKKKQAKDEETGEEKTKTYVYGFTSAPVFGLNQTEGDPLPPPDPKVMAWLDSLPLLDVARSWGLSVDAYNGGQGPLGRYSPGAGIALSVENLSTWAHELCHAADDRLGNLQERGQHWRSETVAELGGAILLETLGHDTDSDRGGCWEYVSSYAKDAKITPITACQRVLNRTCDAVALILDTANAIKQGA</sequence>
<gene>
    <name evidence="2" type="ORF">LCGC14_2140630</name>
</gene>
<reference evidence="2" key="1">
    <citation type="journal article" date="2015" name="Nature">
        <title>Complex archaea that bridge the gap between prokaryotes and eukaryotes.</title>
        <authorList>
            <person name="Spang A."/>
            <person name="Saw J.H."/>
            <person name="Jorgensen S.L."/>
            <person name="Zaremba-Niedzwiedzka K."/>
            <person name="Martijn J."/>
            <person name="Lind A.E."/>
            <person name="van Eijk R."/>
            <person name="Schleper C."/>
            <person name="Guy L."/>
            <person name="Ettema T.J."/>
        </authorList>
    </citation>
    <scope>NUCLEOTIDE SEQUENCE</scope>
</reference>
<proteinExistence type="predicted"/>
<name>A0A0F9DYF9_9ZZZZ</name>
<dbReference type="GO" id="GO:0003697">
    <property type="term" value="F:single-stranded DNA binding"/>
    <property type="evidence" value="ECO:0007669"/>
    <property type="project" value="InterPro"/>
</dbReference>
<dbReference type="Pfam" id="PF08401">
    <property type="entry name" value="ArdcN"/>
    <property type="match status" value="1"/>
</dbReference>
<accession>A0A0F9DYF9</accession>
<evidence type="ECO:0000313" key="2">
    <source>
        <dbReference type="EMBL" id="KKL66873.1"/>
    </source>
</evidence>
<dbReference type="AlphaFoldDB" id="A0A0F9DYF9"/>
<dbReference type="EMBL" id="LAZR01027066">
    <property type="protein sequence ID" value="KKL66873.1"/>
    <property type="molecule type" value="Genomic_DNA"/>
</dbReference>
<evidence type="ECO:0000259" key="1">
    <source>
        <dbReference type="Pfam" id="PF08401"/>
    </source>
</evidence>
<feature type="domain" description="N-terminal" evidence="1">
    <location>
        <begin position="15"/>
        <end position="121"/>
    </location>
</feature>
<comment type="caution">
    <text evidence="2">The sequence shown here is derived from an EMBL/GenBank/DDBJ whole genome shotgun (WGS) entry which is preliminary data.</text>
</comment>
<organism evidence="2">
    <name type="scientific">marine sediment metagenome</name>
    <dbReference type="NCBI Taxonomy" id="412755"/>
    <lineage>
        <taxon>unclassified sequences</taxon>
        <taxon>metagenomes</taxon>
        <taxon>ecological metagenomes</taxon>
    </lineage>
</organism>
<protein>
    <recommendedName>
        <fullName evidence="1">N-terminal domain-containing protein</fullName>
    </recommendedName>
</protein>
<dbReference type="InterPro" id="IPR013610">
    <property type="entry name" value="ArdC_N"/>
</dbReference>